<name>A0A1U9UN00_CUPNE</name>
<reference evidence="6" key="1">
    <citation type="submission" date="2017-02" db="EMBL/GenBank/DDBJ databases">
        <title>Complete genome sequence of Cupriavidus necator strain NH9, a 3-chlorobenzoate degrader.</title>
        <authorList>
            <person name="Moriuchi R."/>
            <person name="Dohra H."/>
            <person name="Ogawa N."/>
        </authorList>
    </citation>
    <scope>NUCLEOTIDE SEQUENCE [LARGE SCALE GENOMIC DNA]</scope>
    <source>
        <strain evidence="6">NH9</strain>
    </source>
</reference>
<evidence type="ECO:0008006" key="7">
    <source>
        <dbReference type="Google" id="ProtNLM"/>
    </source>
</evidence>
<keyword evidence="2" id="KW-0472">Membrane</keyword>
<evidence type="ECO:0000259" key="3">
    <source>
        <dbReference type="Pfam" id="PF09977"/>
    </source>
</evidence>
<organism evidence="5 6">
    <name type="scientific">Cupriavidus necator</name>
    <name type="common">Alcaligenes eutrophus</name>
    <name type="synonym">Ralstonia eutropha</name>
    <dbReference type="NCBI Taxonomy" id="106590"/>
    <lineage>
        <taxon>Bacteria</taxon>
        <taxon>Pseudomonadati</taxon>
        <taxon>Pseudomonadota</taxon>
        <taxon>Betaproteobacteria</taxon>
        <taxon>Burkholderiales</taxon>
        <taxon>Burkholderiaceae</taxon>
        <taxon>Cupriavidus</taxon>
    </lineage>
</organism>
<gene>
    <name evidence="5" type="ORF">BJN34_09405</name>
</gene>
<protein>
    <recommendedName>
        <fullName evidence="7">Flp pilus-assembly TadG-like N-terminal domain-containing protein</fullName>
    </recommendedName>
</protein>
<evidence type="ECO:0000313" key="6">
    <source>
        <dbReference type="Proteomes" id="UP000189627"/>
    </source>
</evidence>
<evidence type="ECO:0000259" key="4">
    <source>
        <dbReference type="Pfam" id="PF13400"/>
    </source>
</evidence>
<dbReference type="Pfam" id="PF09977">
    <property type="entry name" value="Tad_C"/>
    <property type="match status" value="1"/>
</dbReference>
<evidence type="ECO:0000313" key="5">
    <source>
        <dbReference type="EMBL" id="AQV94104.1"/>
    </source>
</evidence>
<sequence>MKAVLSSCTSSPPPGTSTISGRRRAKSHGQRGSIAVLSALFIVALLSFAALAIDVGYLFVVRNQLQNAADAAALNGANNLYRPGTTFKAYSWVNAEGSALTALQQNVADGANLNDASIDSGYWNTKTYAYVTPASASPGPNDVPAVRVSVSKSSGHNNGPVKTYLAQFIGVSVVPVGATAIAVAAAPDTITPGGLLPIVVSQCRYDQAWDSTKTPPQPRLQNNAPVQLYIGSGTPSNGSPVCQKDNSLFSDLTNVNRDNNPDTYENNASTIKMMGDMFNKNSGGSLNGNPNPVSLANPVWILGQADQIAQNVLPKIKACSAAGNKSCEYSTVMLIDNTEGQKLKPIISFVCVRIVDATYSSSGNYYLTVEMSTRCQNDKSAGLASPRSVYRIGLAM</sequence>
<proteinExistence type="predicted"/>
<dbReference type="OrthoDB" id="8894266at2"/>
<evidence type="ECO:0000256" key="2">
    <source>
        <dbReference type="SAM" id="Phobius"/>
    </source>
</evidence>
<dbReference type="AlphaFoldDB" id="A0A1U9UN00"/>
<dbReference type="InterPro" id="IPR028087">
    <property type="entry name" value="Tad_N"/>
</dbReference>
<keyword evidence="2" id="KW-1133">Transmembrane helix</keyword>
<evidence type="ECO:0000256" key="1">
    <source>
        <dbReference type="SAM" id="MobiDB-lite"/>
    </source>
</evidence>
<dbReference type="Proteomes" id="UP000189627">
    <property type="component" value="Chromosome 1"/>
</dbReference>
<feature type="transmembrane region" description="Helical" evidence="2">
    <location>
        <begin position="32"/>
        <end position="60"/>
    </location>
</feature>
<feature type="domain" description="DUF2134" evidence="3">
    <location>
        <begin position="93"/>
        <end position="182"/>
    </location>
</feature>
<dbReference type="Pfam" id="PF13400">
    <property type="entry name" value="Tad"/>
    <property type="match status" value="1"/>
</dbReference>
<accession>A0A1U9UN00</accession>
<feature type="domain" description="Putative Flp pilus-assembly TadG-like N-terminal" evidence="4">
    <location>
        <begin position="32"/>
        <end position="78"/>
    </location>
</feature>
<keyword evidence="2" id="KW-0812">Transmembrane</keyword>
<dbReference type="EMBL" id="CP017757">
    <property type="protein sequence ID" value="AQV94104.1"/>
    <property type="molecule type" value="Genomic_DNA"/>
</dbReference>
<feature type="compositionally biased region" description="Low complexity" evidence="1">
    <location>
        <begin position="1"/>
        <end position="20"/>
    </location>
</feature>
<feature type="region of interest" description="Disordered" evidence="1">
    <location>
        <begin position="1"/>
        <end position="24"/>
    </location>
</feature>
<dbReference type="InterPro" id="IPR018705">
    <property type="entry name" value="DUF2134_membrane"/>
</dbReference>
<dbReference type="KEGG" id="cuh:BJN34_09405"/>